<feature type="compositionally biased region" description="Basic and acidic residues" evidence="1">
    <location>
        <begin position="105"/>
        <end position="121"/>
    </location>
</feature>
<dbReference type="AlphaFoldDB" id="A0A9P6H638"/>
<feature type="compositionally biased region" description="Low complexity" evidence="1">
    <location>
        <begin position="26"/>
        <end position="35"/>
    </location>
</feature>
<proteinExistence type="predicted"/>
<reference evidence="3" key="1">
    <citation type="journal article" date="2020" name="Nat. Commun.">
        <title>Large-scale genome sequencing of mycorrhizal fungi provides insights into the early evolution of symbiotic traits.</title>
        <authorList>
            <person name="Miyauchi S."/>
            <person name="Kiss E."/>
            <person name="Kuo A."/>
            <person name="Drula E."/>
            <person name="Kohler A."/>
            <person name="Sanchez-Garcia M."/>
            <person name="Morin E."/>
            <person name="Andreopoulos B."/>
            <person name="Barry K.W."/>
            <person name="Bonito G."/>
            <person name="Buee M."/>
            <person name="Carver A."/>
            <person name="Chen C."/>
            <person name="Cichocki N."/>
            <person name="Clum A."/>
            <person name="Culley D."/>
            <person name="Crous P.W."/>
            <person name="Fauchery L."/>
            <person name="Girlanda M."/>
            <person name="Hayes R.D."/>
            <person name="Keri Z."/>
            <person name="LaButti K."/>
            <person name="Lipzen A."/>
            <person name="Lombard V."/>
            <person name="Magnuson J."/>
            <person name="Maillard F."/>
            <person name="Murat C."/>
            <person name="Nolan M."/>
            <person name="Ohm R.A."/>
            <person name="Pangilinan J."/>
            <person name="Pereira M.F."/>
            <person name="Perotto S."/>
            <person name="Peter M."/>
            <person name="Pfister S."/>
            <person name="Riley R."/>
            <person name="Sitrit Y."/>
            <person name="Stielow J.B."/>
            <person name="Szollosi G."/>
            <person name="Zifcakova L."/>
            <person name="Stursova M."/>
            <person name="Spatafora J.W."/>
            <person name="Tedersoo L."/>
            <person name="Vaario L.M."/>
            <person name="Yamada A."/>
            <person name="Yan M."/>
            <person name="Wang P."/>
            <person name="Xu J."/>
            <person name="Bruns T."/>
            <person name="Baldrian P."/>
            <person name="Vilgalys R."/>
            <person name="Dunand C."/>
            <person name="Henrissat B."/>
            <person name="Grigoriev I.V."/>
            <person name="Hibbett D."/>
            <person name="Nagy L.G."/>
            <person name="Martin F.M."/>
        </authorList>
    </citation>
    <scope>NUCLEOTIDE SEQUENCE</scope>
    <source>
        <strain evidence="3">UH-Tt-Lm1</strain>
    </source>
</reference>
<feature type="domain" description="WKF" evidence="2">
    <location>
        <begin position="286"/>
        <end position="344"/>
    </location>
</feature>
<dbReference type="PANTHER" id="PTHR22306">
    <property type="entry name" value="CHROMOSOME 7 OPEN READING FRAME 50"/>
    <property type="match status" value="1"/>
</dbReference>
<dbReference type="Pfam" id="PF10180">
    <property type="entry name" value="WKF"/>
    <property type="match status" value="1"/>
</dbReference>
<organism evidence="3 4">
    <name type="scientific">Thelephora terrestris</name>
    <dbReference type="NCBI Taxonomy" id="56493"/>
    <lineage>
        <taxon>Eukaryota</taxon>
        <taxon>Fungi</taxon>
        <taxon>Dikarya</taxon>
        <taxon>Basidiomycota</taxon>
        <taxon>Agaricomycotina</taxon>
        <taxon>Agaricomycetes</taxon>
        <taxon>Thelephorales</taxon>
        <taxon>Thelephoraceae</taxon>
        <taxon>Thelephora</taxon>
    </lineage>
</organism>
<evidence type="ECO:0000313" key="3">
    <source>
        <dbReference type="EMBL" id="KAF9780067.1"/>
    </source>
</evidence>
<feature type="region of interest" description="Disordered" evidence="1">
    <location>
        <begin position="347"/>
        <end position="377"/>
    </location>
</feature>
<reference evidence="3" key="2">
    <citation type="submission" date="2020-11" db="EMBL/GenBank/DDBJ databases">
        <authorList>
            <consortium name="DOE Joint Genome Institute"/>
            <person name="Kuo A."/>
            <person name="Miyauchi S."/>
            <person name="Kiss E."/>
            <person name="Drula E."/>
            <person name="Kohler A."/>
            <person name="Sanchez-Garcia M."/>
            <person name="Andreopoulos B."/>
            <person name="Barry K.W."/>
            <person name="Bonito G."/>
            <person name="Buee M."/>
            <person name="Carver A."/>
            <person name="Chen C."/>
            <person name="Cichocki N."/>
            <person name="Clum A."/>
            <person name="Culley D."/>
            <person name="Crous P.W."/>
            <person name="Fauchery L."/>
            <person name="Girlanda M."/>
            <person name="Hayes R."/>
            <person name="Keri Z."/>
            <person name="Labutti K."/>
            <person name="Lipzen A."/>
            <person name="Lombard V."/>
            <person name="Magnuson J."/>
            <person name="Maillard F."/>
            <person name="Morin E."/>
            <person name="Murat C."/>
            <person name="Nolan M."/>
            <person name="Ohm R."/>
            <person name="Pangilinan J."/>
            <person name="Pereira M."/>
            <person name="Perotto S."/>
            <person name="Peter M."/>
            <person name="Riley R."/>
            <person name="Sitrit Y."/>
            <person name="Stielow B."/>
            <person name="Szollosi G."/>
            <person name="Zifcakova L."/>
            <person name="Stursova M."/>
            <person name="Spatafora J.W."/>
            <person name="Tedersoo L."/>
            <person name="Vaario L.-M."/>
            <person name="Yamada A."/>
            <person name="Yan M."/>
            <person name="Wang P."/>
            <person name="Xu J."/>
            <person name="Bruns T."/>
            <person name="Baldrian P."/>
            <person name="Vilgalys R."/>
            <person name="Henrissat B."/>
            <person name="Grigoriev I.V."/>
            <person name="Hibbett D."/>
            <person name="Nagy L.G."/>
            <person name="Martin F.M."/>
        </authorList>
    </citation>
    <scope>NUCLEOTIDE SEQUENCE</scope>
    <source>
        <strain evidence="3">UH-Tt-Lm1</strain>
    </source>
</reference>
<dbReference type="InterPro" id="IPR019327">
    <property type="entry name" value="WKF"/>
</dbReference>
<name>A0A9P6H638_9AGAM</name>
<evidence type="ECO:0000313" key="4">
    <source>
        <dbReference type="Proteomes" id="UP000736335"/>
    </source>
</evidence>
<evidence type="ECO:0000259" key="2">
    <source>
        <dbReference type="Pfam" id="PF10180"/>
    </source>
</evidence>
<accession>A0A9P6H638</accession>
<feature type="compositionally biased region" description="Basic and acidic residues" evidence="1">
    <location>
        <begin position="50"/>
        <end position="66"/>
    </location>
</feature>
<feature type="region of interest" description="Disordered" evidence="1">
    <location>
        <begin position="25"/>
        <end position="280"/>
    </location>
</feature>
<gene>
    <name evidence="3" type="ORF">BJ322DRAFT_308982</name>
</gene>
<sequence>MCVTRAAPSDVHAKQPLGKFTRLLRLRGSPSRSPPAVANQYLGSGNSCNLEKKAMARKEKQKEEKIAGIPDHSGIQSEIIKKKKKSNDSDTSAESKIVHIEPGTEGEKKKRRREDEQPASDRKKKNKRRKEVTSEPASDPTFVVHAAVPSPDVVDNSEVMGTPAAPSEAREKKKKRRKSGPTTETCDLSTSAIGPTSTTGSADEPEKPRKRKNADGDAAYGTHDAEASSTPKPKKRKKEAAREDRATANPADDRSSRKRKKSKQSIHPDPSDDPELTEQSQKALSYIYSQFSSPETWKFNKARQNWIIRNVWTSKVPDKYVPMVVEYLSRVQGRVRETLVESCKIVVSGSNPEPPASQEGTHEKSPPGNTNPSTPTTVVVEKGKRAEALLHALAKQSQVSSG</sequence>
<dbReference type="EMBL" id="WIUZ02000017">
    <property type="protein sequence ID" value="KAF9780067.1"/>
    <property type="molecule type" value="Genomic_DNA"/>
</dbReference>
<feature type="compositionally biased region" description="Polar residues" evidence="1">
    <location>
        <begin position="180"/>
        <end position="201"/>
    </location>
</feature>
<dbReference type="OrthoDB" id="10261563at2759"/>
<dbReference type="PANTHER" id="PTHR22306:SF2">
    <property type="entry name" value="CHROMOSOME 7 OPEN READING FRAME 50"/>
    <property type="match status" value="1"/>
</dbReference>
<comment type="caution">
    <text evidence="3">The sequence shown here is derived from an EMBL/GenBank/DDBJ whole genome shotgun (WGS) entry which is preliminary data.</text>
</comment>
<keyword evidence="4" id="KW-1185">Reference proteome</keyword>
<dbReference type="Proteomes" id="UP000736335">
    <property type="component" value="Unassembled WGS sequence"/>
</dbReference>
<feature type="compositionally biased region" description="Low complexity" evidence="1">
    <location>
        <begin position="366"/>
        <end position="377"/>
    </location>
</feature>
<evidence type="ECO:0000256" key="1">
    <source>
        <dbReference type="SAM" id="MobiDB-lite"/>
    </source>
</evidence>
<feature type="compositionally biased region" description="Basic and acidic residues" evidence="1">
    <location>
        <begin position="240"/>
        <end position="255"/>
    </location>
</feature>
<protein>
    <recommendedName>
        <fullName evidence="2">WKF domain-containing protein</fullName>
    </recommendedName>
</protein>